<dbReference type="Gene3D" id="1.10.10.1410">
    <property type="match status" value="1"/>
</dbReference>
<keyword evidence="4" id="KW-0687">Ribonucleoprotein</keyword>
<accession>A0ABQ8ET98</accession>
<evidence type="ECO:0000313" key="6">
    <source>
        <dbReference type="EMBL" id="KAH6586205.1"/>
    </source>
</evidence>
<dbReference type="InterPro" id="IPR027534">
    <property type="entry name" value="Ribosomal_P1/P2"/>
</dbReference>
<keyword evidence="7" id="KW-1185">Reference proteome</keyword>
<dbReference type="InterPro" id="IPR044076">
    <property type="entry name" value="Ribosomal_P2"/>
</dbReference>
<organism evidence="6 7">
    <name type="scientific">Batrachochytrium salamandrivorans</name>
    <dbReference type="NCBI Taxonomy" id="1357716"/>
    <lineage>
        <taxon>Eukaryota</taxon>
        <taxon>Fungi</taxon>
        <taxon>Fungi incertae sedis</taxon>
        <taxon>Chytridiomycota</taxon>
        <taxon>Chytridiomycota incertae sedis</taxon>
        <taxon>Chytridiomycetes</taxon>
        <taxon>Rhizophydiales</taxon>
        <taxon>Rhizophydiales incertae sedis</taxon>
        <taxon>Batrachochytrium</taxon>
    </lineage>
</organism>
<evidence type="ECO:0000256" key="4">
    <source>
        <dbReference type="ARBA" id="ARBA00023274"/>
    </source>
</evidence>
<dbReference type="InterPro" id="IPR038716">
    <property type="entry name" value="P1/P2_N_sf"/>
</dbReference>
<keyword evidence="2" id="KW-0597">Phosphoprotein</keyword>
<comment type="caution">
    <text evidence="6">The sequence shown here is derived from an EMBL/GenBank/DDBJ whole genome shotgun (WGS) entry which is preliminary data.</text>
</comment>
<dbReference type="PANTHER" id="PTHR21141">
    <property type="entry name" value="60S ACIDIC RIBOSOMAL PROTEIN FAMILY MEMBER"/>
    <property type="match status" value="1"/>
</dbReference>
<reference evidence="6 7" key="1">
    <citation type="submission" date="2021-02" db="EMBL/GenBank/DDBJ databases">
        <title>Variation within the Batrachochytrium salamandrivorans European outbreak.</title>
        <authorList>
            <person name="Kelly M."/>
            <person name="Pasmans F."/>
            <person name="Shea T.P."/>
            <person name="Munoz J.F."/>
            <person name="Carranza S."/>
            <person name="Cuomo C.A."/>
            <person name="Martel A."/>
        </authorList>
    </citation>
    <scope>NUCLEOTIDE SEQUENCE [LARGE SCALE GENOMIC DNA]</scope>
    <source>
        <strain evidence="6 7">AMFP18/2</strain>
    </source>
</reference>
<dbReference type="PRINTS" id="PR00456">
    <property type="entry name" value="RIBOSOMALP2"/>
</dbReference>
<feature type="compositionally biased region" description="Low complexity" evidence="5">
    <location>
        <begin position="153"/>
        <end position="176"/>
    </location>
</feature>
<evidence type="ECO:0000256" key="3">
    <source>
        <dbReference type="ARBA" id="ARBA00022980"/>
    </source>
</evidence>
<evidence type="ECO:0000313" key="7">
    <source>
        <dbReference type="Proteomes" id="UP001648503"/>
    </source>
</evidence>
<dbReference type="CDD" id="cd05833">
    <property type="entry name" value="Ribosomal_P2"/>
    <property type="match status" value="1"/>
</dbReference>
<protein>
    <recommendedName>
        <fullName evidence="8">60S acidic ribosomal protein P2</fullName>
    </recommendedName>
</protein>
<evidence type="ECO:0000256" key="2">
    <source>
        <dbReference type="ARBA" id="ARBA00022553"/>
    </source>
</evidence>
<evidence type="ECO:0008006" key="8">
    <source>
        <dbReference type="Google" id="ProtNLM"/>
    </source>
</evidence>
<proteinExistence type="inferred from homology"/>
<dbReference type="EMBL" id="JAFCIX010000575">
    <property type="protein sequence ID" value="KAH6586205.1"/>
    <property type="molecule type" value="Genomic_DNA"/>
</dbReference>
<dbReference type="PANTHER" id="PTHR21141:SF5">
    <property type="entry name" value="LARGE RIBOSOMAL SUBUNIT PROTEIN P2"/>
    <property type="match status" value="1"/>
</dbReference>
<keyword evidence="3" id="KW-0689">Ribosomal protein</keyword>
<dbReference type="InterPro" id="IPR001859">
    <property type="entry name" value="Ribosomal_P1/P2_euk"/>
</dbReference>
<sequence length="199" mass="21387">MDGIEPSSIYDDDGWMMQHTLYAKSKSRTFVCRESERNEIREKLRLSLVFNFCLTLLSRLDCLPFRFLTSNPDSCRSRLKPASRNQTMKVLAAYLLASLSESDAPNKKQITTILSSVGIEADAERVDTLIKELAGKTIAEVIAEGSGKLASMPSSGGAASSGAPAAGGAAPAAAAAAEEKKKDEPKEESDDDMGFGLFD</sequence>
<gene>
    <name evidence="6" type="ORF">BASA50_000670</name>
</gene>
<name>A0ABQ8ET98_9FUNG</name>
<evidence type="ECO:0000256" key="5">
    <source>
        <dbReference type="SAM" id="MobiDB-lite"/>
    </source>
</evidence>
<dbReference type="HAMAP" id="MF_01478">
    <property type="entry name" value="Ribosomal_L12_arch"/>
    <property type="match status" value="1"/>
</dbReference>
<dbReference type="Proteomes" id="UP001648503">
    <property type="component" value="Unassembled WGS sequence"/>
</dbReference>
<comment type="similarity">
    <text evidence="1">Belongs to the eukaryotic ribosomal protein P1/P2 family.</text>
</comment>
<evidence type="ECO:0000256" key="1">
    <source>
        <dbReference type="ARBA" id="ARBA00005436"/>
    </source>
</evidence>
<feature type="region of interest" description="Disordered" evidence="5">
    <location>
        <begin position="150"/>
        <end position="199"/>
    </location>
</feature>
<dbReference type="Pfam" id="PF00428">
    <property type="entry name" value="Ribosomal_60s"/>
    <property type="match status" value="1"/>
</dbReference>